<dbReference type="InterPro" id="IPR036611">
    <property type="entry name" value="Trigger_fac_ribosome-bd_sf"/>
</dbReference>
<dbReference type="InterPro" id="IPR008881">
    <property type="entry name" value="Trigger_fac_ribosome-bd_bac"/>
</dbReference>
<dbReference type="GO" id="GO:0043022">
    <property type="term" value="F:ribosome binding"/>
    <property type="evidence" value="ECO:0007669"/>
    <property type="project" value="TreeGrafter"/>
</dbReference>
<dbReference type="GO" id="GO:0003755">
    <property type="term" value="F:peptidyl-prolyl cis-trans isomerase activity"/>
    <property type="evidence" value="ECO:0007669"/>
    <property type="project" value="UniProtKB-UniRule"/>
</dbReference>
<dbReference type="GO" id="GO:0043335">
    <property type="term" value="P:protein unfolding"/>
    <property type="evidence" value="ECO:0007669"/>
    <property type="project" value="TreeGrafter"/>
</dbReference>
<dbReference type="GO" id="GO:0051301">
    <property type="term" value="P:cell division"/>
    <property type="evidence" value="ECO:0007669"/>
    <property type="project" value="UniProtKB-KW"/>
</dbReference>
<dbReference type="Gene3D" id="3.30.70.1050">
    <property type="entry name" value="Trigger factor ribosome-binding domain"/>
    <property type="match status" value="1"/>
</dbReference>
<dbReference type="InterPro" id="IPR008880">
    <property type="entry name" value="Trigger_fac_C"/>
</dbReference>
<comment type="catalytic activity">
    <reaction evidence="1 12 13">
        <text>[protein]-peptidylproline (omega=180) = [protein]-peptidylproline (omega=0)</text>
        <dbReference type="Rhea" id="RHEA:16237"/>
        <dbReference type="Rhea" id="RHEA-COMP:10747"/>
        <dbReference type="Rhea" id="RHEA-COMP:10748"/>
        <dbReference type="ChEBI" id="CHEBI:83833"/>
        <dbReference type="ChEBI" id="CHEBI:83834"/>
        <dbReference type="EC" id="5.2.1.8"/>
    </reaction>
</comment>
<keyword evidence="17" id="KW-1185">Reference proteome</keyword>
<evidence type="ECO:0000256" key="13">
    <source>
        <dbReference type="PROSITE-ProRule" id="PRU00277"/>
    </source>
</evidence>
<feature type="domain" description="PPIase FKBP-type" evidence="15">
    <location>
        <begin position="163"/>
        <end position="223"/>
    </location>
</feature>
<dbReference type="SUPFAM" id="SSF102735">
    <property type="entry name" value="Trigger factor ribosome-binding domain"/>
    <property type="match status" value="1"/>
</dbReference>
<comment type="domain">
    <text evidence="12">Consists of 3 domains; the N-terminus binds the ribosome, the middle domain has PPIase activity, while the C-terminus has intrinsic chaperone activity on its own.</text>
</comment>
<dbReference type="Proteomes" id="UP000469424">
    <property type="component" value="Unassembled WGS sequence"/>
</dbReference>
<dbReference type="GO" id="GO:0015031">
    <property type="term" value="P:protein transport"/>
    <property type="evidence" value="ECO:0007669"/>
    <property type="project" value="UniProtKB-UniRule"/>
</dbReference>
<proteinExistence type="inferred from homology"/>
<evidence type="ECO:0000256" key="7">
    <source>
        <dbReference type="ARBA" id="ARBA00023186"/>
    </source>
</evidence>
<comment type="similarity">
    <text evidence="2 12 14">Belongs to the FKBP-type PPIase family. Tig subfamily.</text>
</comment>
<evidence type="ECO:0000256" key="2">
    <source>
        <dbReference type="ARBA" id="ARBA00005464"/>
    </source>
</evidence>
<dbReference type="SUPFAM" id="SSF54534">
    <property type="entry name" value="FKBP-like"/>
    <property type="match status" value="1"/>
</dbReference>
<keyword evidence="6 12" id="KW-0697">Rotamase</keyword>
<evidence type="ECO:0000313" key="17">
    <source>
        <dbReference type="Proteomes" id="UP000469424"/>
    </source>
</evidence>
<accession>A0A6N7X532</accession>
<dbReference type="Gene3D" id="1.10.3120.10">
    <property type="entry name" value="Trigger factor, C-terminal domain"/>
    <property type="match status" value="1"/>
</dbReference>
<dbReference type="InterPro" id="IPR005215">
    <property type="entry name" value="Trig_fac"/>
</dbReference>
<dbReference type="PANTHER" id="PTHR30560:SF3">
    <property type="entry name" value="TRIGGER FACTOR-LIKE PROTEIN TIG, CHLOROPLASTIC"/>
    <property type="match status" value="1"/>
</dbReference>
<evidence type="ECO:0000256" key="5">
    <source>
        <dbReference type="ARBA" id="ARBA00022618"/>
    </source>
</evidence>
<dbReference type="InterPro" id="IPR046357">
    <property type="entry name" value="PPIase_dom_sf"/>
</dbReference>
<evidence type="ECO:0000259" key="15">
    <source>
        <dbReference type="PROSITE" id="PS50059"/>
    </source>
</evidence>
<dbReference type="Pfam" id="PF05697">
    <property type="entry name" value="Trigger_N"/>
    <property type="match status" value="1"/>
</dbReference>
<dbReference type="HAMAP" id="MF_00303">
    <property type="entry name" value="Trigger_factor_Tig"/>
    <property type="match status" value="1"/>
</dbReference>
<evidence type="ECO:0000256" key="1">
    <source>
        <dbReference type="ARBA" id="ARBA00000971"/>
    </source>
</evidence>
<name>A0A6N7X532_9FIRM</name>
<reference evidence="16 17" key="1">
    <citation type="submission" date="2019-08" db="EMBL/GenBank/DDBJ databases">
        <title>In-depth cultivation of the pig gut microbiome towards novel bacterial diversity and tailored functional studies.</title>
        <authorList>
            <person name="Wylensek D."/>
            <person name="Hitch T.C.A."/>
            <person name="Clavel T."/>
        </authorList>
    </citation>
    <scope>NUCLEOTIDE SEQUENCE [LARGE SCALE GENOMIC DNA]</scope>
    <source>
        <strain evidence="16 17">WCA-MUC-591-APC-4B</strain>
    </source>
</reference>
<organism evidence="16 17">
    <name type="scientific">Mogibacterium kristiansenii</name>
    <dbReference type="NCBI Taxonomy" id="2606708"/>
    <lineage>
        <taxon>Bacteria</taxon>
        <taxon>Bacillati</taxon>
        <taxon>Bacillota</taxon>
        <taxon>Clostridia</taxon>
        <taxon>Peptostreptococcales</taxon>
        <taxon>Anaerovoracaceae</taxon>
        <taxon>Mogibacterium</taxon>
    </lineage>
</organism>
<protein>
    <recommendedName>
        <fullName evidence="4 12">Trigger factor</fullName>
        <shortName evidence="12">TF</shortName>
        <ecNumber evidence="3 12">5.2.1.8</ecNumber>
    </recommendedName>
    <alternativeName>
        <fullName evidence="11 12">PPIase</fullName>
    </alternativeName>
</protein>
<evidence type="ECO:0000256" key="11">
    <source>
        <dbReference type="ARBA" id="ARBA00029986"/>
    </source>
</evidence>
<dbReference type="FunFam" id="3.10.50.40:FF:000001">
    <property type="entry name" value="Trigger factor"/>
    <property type="match status" value="1"/>
</dbReference>
<dbReference type="Pfam" id="PF00254">
    <property type="entry name" value="FKBP_C"/>
    <property type="match status" value="1"/>
</dbReference>
<gene>
    <name evidence="12" type="primary">tig</name>
    <name evidence="16" type="ORF">FYJ65_05180</name>
</gene>
<dbReference type="Pfam" id="PF05698">
    <property type="entry name" value="Trigger_C"/>
    <property type="match status" value="1"/>
</dbReference>
<dbReference type="GO" id="GO:0044183">
    <property type="term" value="F:protein folding chaperone"/>
    <property type="evidence" value="ECO:0007669"/>
    <property type="project" value="TreeGrafter"/>
</dbReference>
<dbReference type="AlphaFoldDB" id="A0A6N7X532"/>
<dbReference type="RefSeq" id="WP_154554301.1">
    <property type="nucleotide sequence ID" value="NZ_VUNA01000008.1"/>
</dbReference>
<dbReference type="InterPro" id="IPR037041">
    <property type="entry name" value="Trigger_fac_C_sf"/>
</dbReference>
<dbReference type="EMBL" id="VUNA01000008">
    <property type="protein sequence ID" value="MST70737.1"/>
    <property type="molecule type" value="Genomic_DNA"/>
</dbReference>
<comment type="subcellular location">
    <subcellularLocation>
        <location evidence="12">Cytoplasm</location>
    </subcellularLocation>
    <text evidence="12">About half TF is bound to the ribosome near the polypeptide exit tunnel while the other half is free in the cytoplasm.</text>
</comment>
<sequence length="435" mass="49380">MKTTFIAKEGNDAKFTMVFTGEEFENAVVNAYKNNKDRFEIKGFRKGKAPRKMIENTYGEDIFYDEALNDLLQSGYPAALNELELEVIDQPKLNLGELKKGEDVEITATVACFPEVEAKDYFGLEVEKIEHEVTDEDIQKELERVQKAHSSMETVTDRKTEEGDTVVLDFDGSVDGVHFDGGKAENFDLKLGSGQFIPGFEDQLVGKEAGEEVDVHVTFPEGYQAEDLAGKEALFECKINEIKREVLPEINDELASDVSEFETLEEYKNSIRERMQKEDDERADSIMKDSMVQKLIDVNSVDTPASMVESEIDTMIQGMKQQLAYQGLSLEQYQKFTGMDMAAMRDQARMDAEKRVASRILLKAVIRQENIEATEEDIDKEMADFAAQYGQSVEDVKKMIGNDLHYFEEDVKMKKAIDMMFEKANFVAAKAKEEE</sequence>
<keyword evidence="5 12" id="KW-0132">Cell division</keyword>
<evidence type="ECO:0000256" key="4">
    <source>
        <dbReference type="ARBA" id="ARBA00016902"/>
    </source>
</evidence>
<dbReference type="EC" id="5.2.1.8" evidence="3 12"/>
<dbReference type="GO" id="GO:0005737">
    <property type="term" value="C:cytoplasm"/>
    <property type="evidence" value="ECO:0007669"/>
    <property type="project" value="UniProtKB-SubCell"/>
</dbReference>
<dbReference type="InterPro" id="IPR001179">
    <property type="entry name" value="PPIase_FKBP_dom"/>
</dbReference>
<keyword evidence="12" id="KW-0963">Cytoplasm</keyword>
<dbReference type="PIRSF" id="PIRSF003095">
    <property type="entry name" value="Trigger_factor"/>
    <property type="match status" value="1"/>
</dbReference>
<comment type="caution">
    <text evidence="16">The sequence shown here is derived from an EMBL/GenBank/DDBJ whole genome shotgun (WGS) entry which is preliminary data.</text>
</comment>
<dbReference type="GO" id="GO:0051083">
    <property type="term" value="P:'de novo' cotranslational protein folding"/>
    <property type="evidence" value="ECO:0007669"/>
    <property type="project" value="TreeGrafter"/>
</dbReference>
<evidence type="ECO:0000256" key="6">
    <source>
        <dbReference type="ARBA" id="ARBA00023110"/>
    </source>
</evidence>
<dbReference type="InterPro" id="IPR027304">
    <property type="entry name" value="Trigger_fact/SurA_dom_sf"/>
</dbReference>
<dbReference type="NCBIfam" id="TIGR00115">
    <property type="entry name" value="tig"/>
    <property type="match status" value="1"/>
</dbReference>
<evidence type="ECO:0000256" key="9">
    <source>
        <dbReference type="ARBA" id="ARBA00023306"/>
    </source>
</evidence>
<evidence type="ECO:0000256" key="10">
    <source>
        <dbReference type="ARBA" id="ARBA00024849"/>
    </source>
</evidence>
<evidence type="ECO:0000256" key="12">
    <source>
        <dbReference type="HAMAP-Rule" id="MF_00303"/>
    </source>
</evidence>
<comment type="function">
    <text evidence="10 12">Involved in protein export. Acts as a chaperone by maintaining the newly synthesized protein in an open conformation. Functions as a peptidyl-prolyl cis-trans isomerase.</text>
</comment>
<evidence type="ECO:0000256" key="3">
    <source>
        <dbReference type="ARBA" id="ARBA00013194"/>
    </source>
</evidence>
<dbReference type="SUPFAM" id="SSF109998">
    <property type="entry name" value="Triger factor/SurA peptide-binding domain-like"/>
    <property type="match status" value="1"/>
</dbReference>
<keyword evidence="7 12" id="KW-0143">Chaperone</keyword>
<evidence type="ECO:0000256" key="8">
    <source>
        <dbReference type="ARBA" id="ARBA00023235"/>
    </source>
</evidence>
<dbReference type="Gene3D" id="3.10.50.40">
    <property type="match status" value="1"/>
</dbReference>
<evidence type="ECO:0000313" key="16">
    <source>
        <dbReference type="EMBL" id="MST70737.1"/>
    </source>
</evidence>
<dbReference type="PANTHER" id="PTHR30560">
    <property type="entry name" value="TRIGGER FACTOR CHAPERONE AND PEPTIDYL-PROLYL CIS/TRANS ISOMERASE"/>
    <property type="match status" value="1"/>
</dbReference>
<keyword evidence="9 12" id="KW-0131">Cell cycle</keyword>
<evidence type="ECO:0000256" key="14">
    <source>
        <dbReference type="RuleBase" id="RU003914"/>
    </source>
</evidence>
<dbReference type="PROSITE" id="PS50059">
    <property type="entry name" value="FKBP_PPIASE"/>
    <property type="match status" value="1"/>
</dbReference>
<keyword evidence="8 12" id="KW-0413">Isomerase</keyword>